<accession>A0ABS4XK44</accession>
<keyword evidence="4" id="KW-1185">Reference proteome</keyword>
<protein>
    <recommendedName>
        <fullName evidence="5">DUF4232 domain-containing protein</fullName>
    </recommendedName>
</protein>
<sequence length="208" mass="22003">MAEKQVRSTRPSPKVYRRRRLAALIAGLLVIVLLVWAGIAIASSLRPKEAAEKPTQTTAPSDAPAAPESSGPVAEPSNGPAGCLEGDISVSATTVQATHGPSENPVLVMTIKNDGQFECSVNVGTSQQEFTVMSGSDRIFSTSDCLADPSDIDITMKPGGSESARFTWERVRSAPGCKVVNAKPRPGWYGFTAKLGNITSQKNGFELK</sequence>
<evidence type="ECO:0008006" key="5">
    <source>
        <dbReference type="Google" id="ProtNLM"/>
    </source>
</evidence>
<keyword evidence="2" id="KW-0812">Transmembrane</keyword>
<feature type="compositionally biased region" description="Low complexity" evidence="1">
    <location>
        <begin position="54"/>
        <end position="70"/>
    </location>
</feature>
<evidence type="ECO:0000256" key="2">
    <source>
        <dbReference type="SAM" id="Phobius"/>
    </source>
</evidence>
<gene>
    <name evidence="3" type="ORF">JOF47_004409</name>
</gene>
<feature type="region of interest" description="Disordered" evidence="1">
    <location>
        <begin position="47"/>
        <end position="86"/>
    </location>
</feature>
<dbReference type="RefSeq" id="WP_210002734.1">
    <property type="nucleotide sequence ID" value="NZ_BAAAJY010000014.1"/>
</dbReference>
<feature type="transmembrane region" description="Helical" evidence="2">
    <location>
        <begin position="21"/>
        <end position="45"/>
    </location>
</feature>
<organism evidence="3 4">
    <name type="scientific">Paeniglutamicibacter kerguelensis</name>
    <dbReference type="NCBI Taxonomy" id="254788"/>
    <lineage>
        <taxon>Bacteria</taxon>
        <taxon>Bacillati</taxon>
        <taxon>Actinomycetota</taxon>
        <taxon>Actinomycetes</taxon>
        <taxon>Micrococcales</taxon>
        <taxon>Micrococcaceae</taxon>
        <taxon>Paeniglutamicibacter</taxon>
    </lineage>
</organism>
<proteinExistence type="predicted"/>
<dbReference type="EMBL" id="JAGIOF010000004">
    <property type="protein sequence ID" value="MBP2388836.1"/>
    <property type="molecule type" value="Genomic_DNA"/>
</dbReference>
<evidence type="ECO:0000313" key="3">
    <source>
        <dbReference type="EMBL" id="MBP2388836.1"/>
    </source>
</evidence>
<dbReference type="Proteomes" id="UP001296993">
    <property type="component" value="Unassembled WGS sequence"/>
</dbReference>
<keyword evidence="2" id="KW-0472">Membrane</keyword>
<keyword evidence="2" id="KW-1133">Transmembrane helix</keyword>
<name>A0ABS4XK44_9MICC</name>
<evidence type="ECO:0000256" key="1">
    <source>
        <dbReference type="SAM" id="MobiDB-lite"/>
    </source>
</evidence>
<reference evidence="3 4" key="1">
    <citation type="submission" date="2021-03" db="EMBL/GenBank/DDBJ databases">
        <title>Sequencing the genomes of 1000 actinobacteria strains.</title>
        <authorList>
            <person name="Klenk H.-P."/>
        </authorList>
    </citation>
    <scope>NUCLEOTIDE SEQUENCE [LARGE SCALE GENOMIC DNA]</scope>
    <source>
        <strain evidence="3 4">DSM 15797</strain>
    </source>
</reference>
<comment type="caution">
    <text evidence="3">The sequence shown here is derived from an EMBL/GenBank/DDBJ whole genome shotgun (WGS) entry which is preliminary data.</text>
</comment>
<evidence type="ECO:0000313" key="4">
    <source>
        <dbReference type="Proteomes" id="UP001296993"/>
    </source>
</evidence>